<evidence type="ECO:0000313" key="2">
    <source>
        <dbReference type="Proteomes" id="UP001159363"/>
    </source>
</evidence>
<sequence length="541" mass="58981">MGYGKSFAVLEDIGSFHPTPRGVFRCVVTGSGINTALYVGTNLSAPCAVGSICAVAGVGVLCLELVSCLELVLCLDQALWLELALRLERQLPFSRHLTLNQGIGKCLPAHNIMTRLPSPCRTGVDFSFSKKARLARSPPTKAIRVQSPAGALRIFACGNPAGRMSLVSGLSWGSPVSPAPLLWRCSILSSITLIGSQDLNLPWPSGRFDAPRVMLRETRSVMQNILQINAEIISAEGQERVSRQRVSFITQNPAKIIARLPIEQSFMTCVLEPYCKSSSQQMEEFIAGTEWMTYSFPSPLASSPCRSGLNPRPGHSGFSHVGILPDDAVGWRVFSGISRFPLALSSRRCSILTSVPLIDSQDLDVKSHPNLFTHLSSYDGRQLGATALSSSKVYSGTPLFHELFEEFHFLVSNVRSFSFGVRANNANWMLLSPYLHFVRSFLVDAPVPISSLCSGSPYHLNGTSLHRSENQLGHEGIVYIVPGKNERAEITSSANRVRSSAGSPGFRKWGWCLTMALVGGFYLGYPVSPPPLHSRRRSIST</sequence>
<organism evidence="1 2">
    <name type="scientific">Dryococelus australis</name>
    <dbReference type="NCBI Taxonomy" id="614101"/>
    <lineage>
        <taxon>Eukaryota</taxon>
        <taxon>Metazoa</taxon>
        <taxon>Ecdysozoa</taxon>
        <taxon>Arthropoda</taxon>
        <taxon>Hexapoda</taxon>
        <taxon>Insecta</taxon>
        <taxon>Pterygota</taxon>
        <taxon>Neoptera</taxon>
        <taxon>Polyneoptera</taxon>
        <taxon>Phasmatodea</taxon>
        <taxon>Verophasmatodea</taxon>
        <taxon>Anareolatae</taxon>
        <taxon>Phasmatidae</taxon>
        <taxon>Eurycanthinae</taxon>
        <taxon>Dryococelus</taxon>
    </lineage>
</organism>
<evidence type="ECO:0000313" key="1">
    <source>
        <dbReference type="EMBL" id="KAJ8865736.1"/>
    </source>
</evidence>
<name>A0ABQ9G2M5_9NEOP</name>
<proteinExistence type="predicted"/>
<keyword evidence="2" id="KW-1185">Reference proteome</keyword>
<accession>A0ABQ9G2M5</accession>
<protein>
    <submittedName>
        <fullName evidence="1">Uncharacterized protein</fullName>
    </submittedName>
</protein>
<dbReference type="EMBL" id="JARBHB010000017">
    <property type="protein sequence ID" value="KAJ8865736.1"/>
    <property type="molecule type" value="Genomic_DNA"/>
</dbReference>
<reference evidence="1 2" key="1">
    <citation type="submission" date="2023-02" db="EMBL/GenBank/DDBJ databases">
        <title>LHISI_Scaffold_Assembly.</title>
        <authorList>
            <person name="Stuart O.P."/>
            <person name="Cleave R."/>
            <person name="Magrath M.J.L."/>
            <person name="Mikheyev A.S."/>
        </authorList>
    </citation>
    <scope>NUCLEOTIDE SEQUENCE [LARGE SCALE GENOMIC DNA]</scope>
    <source>
        <strain evidence="1">Daus_M_001</strain>
        <tissue evidence="1">Leg muscle</tissue>
    </source>
</reference>
<gene>
    <name evidence="1" type="ORF">PR048_033257</name>
</gene>
<comment type="caution">
    <text evidence="1">The sequence shown here is derived from an EMBL/GenBank/DDBJ whole genome shotgun (WGS) entry which is preliminary data.</text>
</comment>
<dbReference type="Proteomes" id="UP001159363">
    <property type="component" value="Chromosome 16"/>
</dbReference>